<dbReference type="RefSeq" id="WP_058854897.1">
    <property type="nucleotide sequence ID" value="NZ_BMMH01000018.1"/>
</dbReference>
<dbReference type="EMBL" id="BMMH01000018">
    <property type="protein sequence ID" value="GGL36270.1"/>
    <property type="molecule type" value="Genomic_DNA"/>
</dbReference>
<dbReference type="AlphaFoldDB" id="A0A917RWD8"/>
<dbReference type="Proteomes" id="UP000638263">
    <property type="component" value="Unassembled WGS sequence"/>
</dbReference>
<comment type="caution">
    <text evidence="1">The sequence shown here is derived from an EMBL/GenBank/DDBJ whole genome shotgun (WGS) entry which is preliminary data.</text>
</comment>
<accession>A0A917RWD8</accession>
<evidence type="ECO:0000313" key="2">
    <source>
        <dbReference type="Proteomes" id="UP000638263"/>
    </source>
</evidence>
<dbReference type="Gene3D" id="3.90.640.10">
    <property type="entry name" value="Actin, Chain A, domain 4"/>
    <property type="match status" value="1"/>
</dbReference>
<dbReference type="InterPro" id="IPR043129">
    <property type="entry name" value="ATPase_NBD"/>
</dbReference>
<reference evidence="1" key="2">
    <citation type="submission" date="2020-09" db="EMBL/GenBank/DDBJ databases">
        <authorList>
            <person name="Sun Q."/>
            <person name="Zhou Y."/>
        </authorList>
    </citation>
    <scope>NUCLEOTIDE SEQUENCE</scope>
    <source>
        <strain evidence="1">CGMCC 4.3508</strain>
    </source>
</reference>
<proteinExistence type="predicted"/>
<name>A0A917RWD8_9NOCA</name>
<gene>
    <name evidence="1" type="ORF">GCM10011588_58860</name>
</gene>
<evidence type="ECO:0000313" key="1">
    <source>
        <dbReference type="EMBL" id="GGL36270.1"/>
    </source>
</evidence>
<reference evidence="1" key="1">
    <citation type="journal article" date="2014" name="Int. J. Syst. Evol. Microbiol.">
        <title>Complete genome sequence of Corynebacterium casei LMG S-19264T (=DSM 44701T), isolated from a smear-ripened cheese.</title>
        <authorList>
            <consortium name="US DOE Joint Genome Institute (JGI-PGF)"/>
            <person name="Walter F."/>
            <person name="Albersmeier A."/>
            <person name="Kalinowski J."/>
            <person name="Ruckert C."/>
        </authorList>
    </citation>
    <scope>NUCLEOTIDE SEQUENCE</scope>
    <source>
        <strain evidence="1">CGMCC 4.3508</strain>
    </source>
</reference>
<organism evidence="1 2">
    <name type="scientific">Nocardia jinanensis</name>
    <dbReference type="NCBI Taxonomy" id="382504"/>
    <lineage>
        <taxon>Bacteria</taxon>
        <taxon>Bacillati</taxon>
        <taxon>Actinomycetota</taxon>
        <taxon>Actinomycetes</taxon>
        <taxon>Mycobacteriales</taxon>
        <taxon>Nocardiaceae</taxon>
        <taxon>Nocardia</taxon>
    </lineage>
</organism>
<sequence>MVLVLGVSVGASGARAVLTHSDQPHLPPIDRCHIPRPARTSVADPVLIAIRRMHNAAHRRDEYITGTAVTCQNREQADVVGDALGTGRVTLVDEPLAQLRYLRFTEKLPATGVVSLFDLGSSGLTLTQIDCRTDTVLAGTHCPGLGGDGYNELLCDWLDGAGVFTDEAAARRYREALSSARVVTAADPDTAERAVITRSDLAELCADAVHSAATLVHRVAEQTEAAPAAVALLGGCARNPALRTRLTDLLGLPLVCDSEPEYVSARGALLFAAERPAAGIRTAHIRAGGQVVPLAPPTVGRRKVYAAAAVTIGLGATVAGLLTAQNGSAQPVRNNYVPTDILNAPPEP</sequence>
<dbReference type="Gene3D" id="3.30.420.40">
    <property type="match status" value="2"/>
</dbReference>
<evidence type="ECO:0008006" key="3">
    <source>
        <dbReference type="Google" id="ProtNLM"/>
    </source>
</evidence>
<protein>
    <recommendedName>
        <fullName evidence="3">Molecular chaperone</fullName>
    </recommendedName>
</protein>
<dbReference type="SUPFAM" id="SSF53067">
    <property type="entry name" value="Actin-like ATPase domain"/>
    <property type="match status" value="1"/>
</dbReference>
<keyword evidence="2" id="KW-1185">Reference proteome</keyword>